<name>A0A4Y2UQG9_ARAVE</name>
<organism evidence="1 2">
    <name type="scientific">Araneus ventricosus</name>
    <name type="common">Orbweaver spider</name>
    <name type="synonym">Epeira ventricosa</name>
    <dbReference type="NCBI Taxonomy" id="182803"/>
    <lineage>
        <taxon>Eukaryota</taxon>
        <taxon>Metazoa</taxon>
        <taxon>Ecdysozoa</taxon>
        <taxon>Arthropoda</taxon>
        <taxon>Chelicerata</taxon>
        <taxon>Arachnida</taxon>
        <taxon>Araneae</taxon>
        <taxon>Araneomorphae</taxon>
        <taxon>Entelegynae</taxon>
        <taxon>Araneoidea</taxon>
        <taxon>Araneidae</taxon>
        <taxon>Araneus</taxon>
    </lineage>
</organism>
<evidence type="ECO:0000313" key="2">
    <source>
        <dbReference type="Proteomes" id="UP000499080"/>
    </source>
</evidence>
<dbReference type="Proteomes" id="UP000499080">
    <property type="component" value="Unassembled WGS sequence"/>
</dbReference>
<dbReference type="EMBL" id="BGPR01038148">
    <property type="protein sequence ID" value="GBO13936.1"/>
    <property type="molecule type" value="Genomic_DNA"/>
</dbReference>
<dbReference type="AlphaFoldDB" id="A0A4Y2UQG9"/>
<evidence type="ECO:0000313" key="1">
    <source>
        <dbReference type="EMBL" id="GBO13936.1"/>
    </source>
</evidence>
<sequence>MHDRPGGHPIPTLLRVANKRGCYHRGTHRHPHRVFIATMGSSRGGSLSSRASEAAIETIRRNARAKTSFDAQGVPLSVRTSTMRRNSFKTDMLTWTEQRMRHLNNLKDILSVDQRGSRMG</sequence>
<keyword evidence="2" id="KW-1185">Reference proteome</keyword>
<accession>A0A4Y2UQG9</accession>
<reference evidence="1 2" key="1">
    <citation type="journal article" date="2019" name="Sci. Rep.">
        <title>Orb-weaving spider Araneus ventricosus genome elucidates the spidroin gene catalogue.</title>
        <authorList>
            <person name="Kono N."/>
            <person name="Nakamura H."/>
            <person name="Ohtoshi R."/>
            <person name="Moran D.A.P."/>
            <person name="Shinohara A."/>
            <person name="Yoshida Y."/>
            <person name="Fujiwara M."/>
            <person name="Mori M."/>
            <person name="Tomita M."/>
            <person name="Arakawa K."/>
        </authorList>
    </citation>
    <scope>NUCLEOTIDE SEQUENCE [LARGE SCALE GENOMIC DNA]</scope>
</reference>
<protein>
    <submittedName>
        <fullName evidence="1">Uncharacterized protein</fullName>
    </submittedName>
</protein>
<comment type="caution">
    <text evidence="1">The sequence shown here is derived from an EMBL/GenBank/DDBJ whole genome shotgun (WGS) entry which is preliminary data.</text>
</comment>
<proteinExistence type="predicted"/>
<gene>
    <name evidence="1" type="ORF">AVEN_200351_1</name>
</gene>